<proteinExistence type="predicted"/>
<name>A0A660SF14_UNCW3</name>
<sequence>MSKGVKVIFEKDEDPNSHTYGQYWIIVKYPDREISEIIIEKEANILRGFAKEIGFSGHLNLHEWLKKHRPSFFKKVITDADPNGIVIKLLNELKYYFNCME</sequence>
<dbReference type="Proteomes" id="UP000268469">
    <property type="component" value="Unassembled WGS sequence"/>
</dbReference>
<gene>
    <name evidence="1" type="ORF">DRP53_08300</name>
</gene>
<dbReference type="EMBL" id="QNBE01000087">
    <property type="protein sequence ID" value="RKX69395.1"/>
    <property type="molecule type" value="Genomic_DNA"/>
</dbReference>
<organism evidence="1 2">
    <name type="scientific">candidate division WOR-3 bacterium</name>
    <dbReference type="NCBI Taxonomy" id="2052148"/>
    <lineage>
        <taxon>Bacteria</taxon>
        <taxon>Bacteria division WOR-3</taxon>
    </lineage>
</organism>
<dbReference type="AlphaFoldDB" id="A0A660SF14"/>
<protein>
    <submittedName>
        <fullName evidence="1">Uncharacterized protein</fullName>
    </submittedName>
</protein>
<accession>A0A660SF14</accession>
<evidence type="ECO:0000313" key="2">
    <source>
        <dbReference type="Proteomes" id="UP000268469"/>
    </source>
</evidence>
<evidence type="ECO:0000313" key="1">
    <source>
        <dbReference type="EMBL" id="RKX69395.1"/>
    </source>
</evidence>
<comment type="caution">
    <text evidence="1">The sequence shown here is derived from an EMBL/GenBank/DDBJ whole genome shotgun (WGS) entry which is preliminary data.</text>
</comment>
<reference evidence="1 2" key="1">
    <citation type="submission" date="2018-06" db="EMBL/GenBank/DDBJ databases">
        <title>Extensive metabolic versatility and redundancy in microbially diverse, dynamic hydrothermal sediments.</title>
        <authorList>
            <person name="Dombrowski N."/>
            <person name="Teske A."/>
            <person name="Baker B.J."/>
        </authorList>
    </citation>
    <scope>NUCLEOTIDE SEQUENCE [LARGE SCALE GENOMIC DNA]</scope>
    <source>
        <strain evidence="1">B36_G15</strain>
    </source>
</reference>